<dbReference type="GO" id="GO:0016787">
    <property type="term" value="F:hydrolase activity"/>
    <property type="evidence" value="ECO:0007669"/>
    <property type="project" value="UniProtKB-KW"/>
</dbReference>
<accession>A0ABY8W229</accession>
<dbReference type="EMBL" id="CP126981">
    <property type="protein sequence ID" value="WIM89166.1"/>
    <property type="molecule type" value="Genomic_DNA"/>
</dbReference>
<name>A0ABY8W229_9MYCO</name>
<keyword evidence="2" id="KW-0378">Hydrolase</keyword>
<evidence type="ECO:0000313" key="2">
    <source>
        <dbReference type="EMBL" id="WIM89166.1"/>
    </source>
</evidence>
<dbReference type="InterPro" id="IPR000073">
    <property type="entry name" value="AB_hydrolase_1"/>
</dbReference>
<dbReference type="SUPFAM" id="SSF53474">
    <property type="entry name" value="alpha/beta-Hydrolases"/>
    <property type="match status" value="1"/>
</dbReference>
<protein>
    <submittedName>
        <fullName evidence="2">Alpha/beta hydrolase</fullName>
    </submittedName>
</protein>
<dbReference type="Proteomes" id="UP001236585">
    <property type="component" value="Chromosome"/>
</dbReference>
<dbReference type="Gene3D" id="3.40.50.1820">
    <property type="entry name" value="alpha/beta hydrolase"/>
    <property type="match status" value="1"/>
</dbReference>
<dbReference type="InterPro" id="IPR029058">
    <property type="entry name" value="AB_hydrolase_fold"/>
</dbReference>
<feature type="domain" description="AB hydrolase-1" evidence="1">
    <location>
        <begin position="36"/>
        <end position="130"/>
    </location>
</feature>
<keyword evidence="3" id="KW-1185">Reference proteome</keyword>
<evidence type="ECO:0000313" key="3">
    <source>
        <dbReference type="Proteomes" id="UP001236585"/>
    </source>
</evidence>
<sequence length="197" mass="21942">MAEDVPRGCVLVLPGGRVRSDEASRRRQLANVRMEFLASALRRRLGPGVDVRQVRYRLRGWNGPRRDPVVDTERVLEEVARRWEPGRVVAVGHSMGGRVAAHLAAGGGLGAVVALAPWWEHDDGDLIPDATRLLAVHGTADTITDPAQSRAQTERARARGLDARWVGIEGVGHHMVRHWNEWHRLTTDFVADQLSRR</sequence>
<evidence type="ECO:0000259" key="1">
    <source>
        <dbReference type="Pfam" id="PF12697"/>
    </source>
</evidence>
<gene>
    <name evidence="2" type="ORF">PT015_06840</name>
</gene>
<proteinExistence type="predicted"/>
<dbReference type="Pfam" id="PF12697">
    <property type="entry name" value="Abhydrolase_6"/>
    <property type="match status" value="1"/>
</dbReference>
<reference evidence="2 3" key="1">
    <citation type="journal article" date="2023" name="Microbiol. Resour. Announc.">
        <title>Complete Genome Sequence of Mycobacterium wuenschmanii, a novel Nontuberculous Mycobacterium Isolated from a captive population of Amazon Milk Frogs.</title>
        <authorList>
            <person name="Hicks J."/>
            <person name="Zeineldin M."/>
            <person name="Ward H."/>
            <person name="Wuenschmann A."/>
            <person name="Camp P."/>
            <person name="Farrell D."/>
            <person name="Lehman K."/>
            <person name="Thacker T."/>
            <person name="Cuthbert E."/>
        </authorList>
    </citation>
    <scope>NUCLEOTIDE SEQUENCE [LARGE SCALE GENOMIC DNA]</scope>
    <source>
        <strain evidence="2 3">Wuenschmanii</strain>
    </source>
</reference>
<dbReference type="RefSeq" id="WP_285189785.1">
    <property type="nucleotide sequence ID" value="NZ_CP126981.1"/>
</dbReference>
<organism evidence="2 3">
    <name type="scientific">Candidatus Mycobacterium wuenschmannii</name>
    <dbReference type="NCBI Taxonomy" id="3027808"/>
    <lineage>
        <taxon>Bacteria</taxon>
        <taxon>Bacillati</taxon>
        <taxon>Actinomycetota</taxon>
        <taxon>Actinomycetes</taxon>
        <taxon>Mycobacteriales</taxon>
        <taxon>Mycobacteriaceae</taxon>
        <taxon>Mycobacterium</taxon>
    </lineage>
</organism>